<reference evidence="2" key="1">
    <citation type="submission" date="2021-10" db="EMBL/GenBank/DDBJ databases">
        <title>Tropical sea cucumber genome reveals ecological adaptation and Cuvierian tubules defense mechanism.</title>
        <authorList>
            <person name="Chen T."/>
        </authorList>
    </citation>
    <scope>NUCLEOTIDE SEQUENCE</scope>
    <source>
        <strain evidence="2">Nanhai2018</strain>
        <tissue evidence="2">Muscle</tissue>
    </source>
</reference>
<dbReference type="OrthoDB" id="10068277at2759"/>
<organism evidence="2 3">
    <name type="scientific">Holothuria leucospilota</name>
    <name type="common">Black long sea cucumber</name>
    <name type="synonym">Mertensiothuria leucospilota</name>
    <dbReference type="NCBI Taxonomy" id="206669"/>
    <lineage>
        <taxon>Eukaryota</taxon>
        <taxon>Metazoa</taxon>
        <taxon>Echinodermata</taxon>
        <taxon>Eleutherozoa</taxon>
        <taxon>Echinozoa</taxon>
        <taxon>Holothuroidea</taxon>
        <taxon>Aspidochirotacea</taxon>
        <taxon>Aspidochirotida</taxon>
        <taxon>Holothuriidae</taxon>
        <taxon>Holothuria</taxon>
    </lineage>
</organism>
<dbReference type="AlphaFoldDB" id="A0A9Q0Y9C0"/>
<evidence type="ECO:0000313" key="2">
    <source>
        <dbReference type="EMBL" id="KAJ8018313.1"/>
    </source>
</evidence>
<gene>
    <name evidence="2" type="ORF">HOLleu_43766</name>
</gene>
<dbReference type="Proteomes" id="UP001152320">
    <property type="component" value="Unassembled WGS sequence"/>
</dbReference>
<dbReference type="EMBL" id="JAIZAY010000449">
    <property type="protein sequence ID" value="KAJ8018313.1"/>
    <property type="molecule type" value="Genomic_DNA"/>
</dbReference>
<proteinExistence type="predicted"/>
<sequence>MEHTKKLVLVSPEVLERVKGGRPQTLEKTKVQELEDQLSSVLSDPRLDDATKMKRYSEVLQRYTVYHTKANEPLKLRVLPETSSSVQPGDNFQKRVIEQDVIESVPRAFKSKATQLLGKIASNDSGLDWTDRGELVVNDHTIKGSHIVDLVNDMMRKRKSATPIGMDEFTKALARINTPRELVGNPDRWQDLSRWRDLGDAPRKVRERPLSEEVSEDNDGDHQTFYAKANHLPAKKRPDLSPRKSRKTMRAWEKY</sequence>
<evidence type="ECO:0000256" key="1">
    <source>
        <dbReference type="SAM" id="MobiDB-lite"/>
    </source>
</evidence>
<comment type="caution">
    <text evidence="2">The sequence shown here is derived from an EMBL/GenBank/DDBJ whole genome shotgun (WGS) entry which is preliminary data.</text>
</comment>
<accession>A0A9Q0Y9C0</accession>
<feature type="region of interest" description="Disordered" evidence="1">
    <location>
        <begin position="205"/>
        <end position="255"/>
    </location>
</feature>
<keyword evidence="3" id="KW-1185">Reference proteome</keyword>
<name>A0A9Q0Y9C0_HOLLE</name>
<protein>
    <submittedName>
        <fullName evidence="2">Uncharacterized protein</fullName>
    </submittedName>
</protein>
<evidence type="ECO:0000313" key="3">
    <source>
        <dbReference type="Proteomes" id="UP001152320"/>
    </source>
</evidence>